<protein>
    <submittedName>
        <fullName evidence="2">Uncharacterized protein</fullName>
    </submittedName>
</protein>
<dbReference type="Proteomes" id="UP000791440">
    <property type="component" value="Unassembled WGS sequence"/>
</dbReference>
<comment type="caution">
    <text evidence="2">The sequence shown here is derived from an EMBL/GenBank/DDBJ whole genome shotgun (WGS) entry which is preliminary data.</text>
</comment>
<name>A0A921Z5D1_MANSE</name>
<evidence type="ECO:0000313" key="2">
    <source>
        <dbReference type="EMBL" id="KAG6451463.1"/>
    </source>
</evidence>
<feature type="chain" id="PRO_5038276453" evidence="1">
    <location>
        <begin position="22"/>
        <end position="96"/>
    </location>
</feature>
<sequence length="96" mass="11025">MLTKCMILILMMASWQNTASPHIVTPAVYPKLPLQFCMKHLPIIVTKFLCTVSDDMLSDQFEDMALPILKRWNSEEINFKTCCTRPCTLDELLSLC</sequence>
<organism evidence="2 3">
    <name type="scientific">Manduca sexta</name>
    <name type="common">Tobacco hawkmoth</name>
    <name type="synonym">Tobacco hornworm</name>
    <dbReference type="NCBI Taxonomy" id="7130"/>
    <lineage>
        <taxon>Eukaryota</taxon>
        <taxon>Metazoa</taxon>
        <taxon>Ecdysozoa</taxon>
        <taxon>Arthropoda</taxon>
        <taxon>Hexapoda</taxon>
        <taxon>Insecta</taxon>
        <taxon>Pterygota</taxon>
        <taxon>Neoptera</taxon>
        <taxon>Endopterygota</taxon>
        <taxon>Lepidoptera</taxon>
        <taxon>Glossata</taxon>
        <taxon>Ditrysia</taxon>
        <taxon>Bombycoidea</taxon>
        <taxon>Sphingidae</taxon>
        <taxon>Sphinginae</taxon>
        <taxon>Sphingini</taxon>
        <taxon>Manduca</taxon>
    </lineage>
</organism>
<dbReference type="CDD" id="cd00101">
    <property type="entry name" value="IlGF_like"/>
    <property type="match status" value="1"/>
</dbReference>
<proteinExistence type="predicted"/>
<dbReference type="AlphaFoldDB" id="A0A921Z5D1"/>
<dbReference type="EMBL" id="JH668407">
    <property type="protein sequence ID" value="KAG6451464.1"/>
    <property type="molecule type" value="Genomic_DNA"/>
</dbReference>
<keyword evidence="3" id="KW-1185">Reference proteome</keyword>
<accession>A0A921Z5D1</accession>
<feature type="signal peptide" evidence="1">
    <location>
        <begin position="1"/>
        <end position="21"/>
    </location>
</feature>
<reference evidence="2" key="2">
    <citation type="submission" date="2020-12" db="EMBL/GenBank/DDBJ databases">
        <authorList>
            <person name="Kanost M."/>
        </authorList>
    </citation>
    <scope>NUCLEOTIDE SEQUENCE</scope>
</reference>
<evidence type="ECO:0000256" key="1">
    <source>
        <dbReference type="SAM" id="SignalP"/>
    </source>
</evidence>
<dbReference type="InterPro" id="IPR022353">
    <property type="entry name" value="Insulin_CS"/>
</dbReference>
<dbReference type="PROSITE" id="PS00262">
    <property type="entry name" value="INSULIN"/>
    <property type="match status" value="1"/>
</dbReference>
<dbReference type="EMBL" id="JH668407">
    <property type="protein sequence ID" value="KAG6451463.1"/>
    <property type="molecule type" value="Genomic_DNA"/>
</dbReference>
<reference evidence="2" key="1">
    <citation type="journal article" date="2016" name="Insect Biochem. Mol. Biol.">
        <title>Multifaceted biological insights from a draft genome sequence of the tobacco hornworm moth, Manduca sexta.</title>
        <authorList>
            <person name="Kanost M.R."/>
            <person name="Arrese E.L."/>
            <person name="Cao X."/>
            <person name="Chen Y.R."/>
            <person name="Chellapilla S."/>
            <person name="Goldsmith M.R."/>
            <person name="Grosse-Wilde E."/>
            <person name="Heckel D.G."/>
            <person name="Herndon N."/>
            <person name="Jiang H."/>
            <person name="Papanicolaou A."/>
            <person name="Qu J."/>
            <person name="Soulages J.L."/>
            <person name="Vogel H."/>
            <person name="Walters J."/>
            <person name="Waterhouse R.M."/>
            <person name="Ahn S.J."/>
            <person name="Almeida F.C."/>
            <person name="An C."/>
            <person name="Aqrawi P."/>
            <person name="Bretschneider A."/>
            <person name="Bryant W.B."/>
            <person name="Bucks S."/>
            <person name="Chao H."/>
            <person name="Chevignon G."/>
            <person name="Christen J.M."/>
            <person name="Clarke D.F."/>
            <person name="Dittmer N.T."/>
            <person name="Ferguson L.C.F."/>
            <person name="Garavelou S."/>
            <person name="Gordon K.H.J."/>
            <person name="Gunaratna R.T."/>
            <person name="Han Y."/>
            <person name="Hauser F."/>
            <person name="He Y."/>
            <person name="Heidel-Fischer H."/>
            <person name="Hirsh A."/>
            <person name="Hu Y."/>
            <person name="Jiang H."/>
            <person name="Kalra D."/>
            <person name="Klinner C."/>
            <person name="Konig C."/>
            <person name="Kovar C."/>
            <person name="Kroll A.R."/>
            <person name="Kuwar S.S."/>
            <person name="Lee S.L."/>
            <person name="Lehman R."/>
            <person name="Li K."/>
            <person name="Li Z."/>
            <person name="Liang H."/>
            <person name="Lovelace S."/>
            <person name="Lu Z."/>
            <person name="Mansfield J.H."/>
            <person name="McCulloch K.J."/>
            <person name="Mathew T."/>
            <person name="Morton B."/>
            <person name="Muzny D.M."/>
            <person name="Neunemann D."/>
            <person name="Ongeri F."/>
            <person name="Pauchet Y."/>
            <person name="Pu L.L."/>
            <person name="Pyrousis I."/>
            <person name="Rao X.J."/>
            <person name="Redding A."/>
            <person name="Roesel C."/>
            <person name="Sanchez-Gracia A."/>
            <person name="Schaack S."/>
            <person name="Shukla A."/>
            <person name="Tetreau G."/>
            <person name="Wang Y."/>
            <person name="Xiong G.H."/>
            <person name="Traut W."/>
            <person name="Walsh T.K."/>
            <person name="Worley K.C."/>
            <person name="Wu D."/>
            <person name="Wu W."/>
            <person name="Wu Y.Q."/>
            <person name="Zhang X."/>
            <person name="Zou Z."/>
            <person name="Zucker H."/>
            <person name="Briscoe A.D."/>
            <person name="Burmester T."/>
            <person name="Clem R.J."/>
            <person name="Feyereisen R."/>
            <person name="Grimmelikhuijzen C.J.P."/>
            <person name="Hamodrakas S.J."/>
            <person name="Hansson B.S."/>
            <person name="Huguet E."/>
            <person name="Jermiin L.S."/>
            <person name="Lan Q."/>
            <person name="Lehman H.K."/>
            <person name="Lorenzen M."/>
            <person name="Merzendorfer H."/>
            <person name="Michalopoulos I."/>
            <person name="Morton D.B."/>
            <person name="Muthukrishnan S."/>
            <person name="Oakeshott J.G."/>
            <person name="Palmer W."/>
            <person name="Park Y."/>
            <person name="Passarelli A.L."/>
            <person name="Rozas J."/>
            <person name="Schwartz L.M."/>
            <person name="Smith W."/>
            <person name="Southgate A."/>
            <person name="Vilcinskas A."/>
            <person name="Vogt R."/>
            <person name="Wang P."/>
            <person name="Werren J."/>
            <person name="Yu X.Q."/>
            <person name="Zhou J.J."/>
            <person name="Brown S.J."/>
            <person name="Scherer S.E."/>
            <person name="Richards S."/>
            <person name="Blissard G.W."/>
        </authorList>
    </citation>
    <scope>NUCLEOTIDE SEQUENCE</scope>
</reference>
<evidence type="ECO:0000313" key="3">
    <source>
        <dbReference type="Proteomes" id="UP000791440"/>
    </source>
</evidence>
<gene>
    <name evidence="2" type="ORF">O3G_MSEX007146</name>
</gene>
<keyword evidence="1" id="KW-0732">Signal</keyword>